<sequence>MTITFSILLRYCSSIHALPPMLASSSNACFNTWLDVLELVASQWLVPAVIAITALHYSSAYGDSTKTKEAKAINVRSVNQSIVEG</sequence>
<dbReference type="EMBL" id="KZ665888">
    <property type="protein sequence ID" value="PPR97295.1"/>
    <property type="molecule type" value="Genomic_DNA"/>
</dbReference>
<organism evidence="2 3">
    <name type="scientific">Gossypium barbadense</name>
    <name type="common">Sea Island cotton</name>
    <name type="synonym">Hibiscus barbadensis</name>
    <dbReference type="NCBI Taxonomy" id="3634"/>
    <lineage>
        <taxon>Eukaryota</taxon>
        <taxon>Viridiplantae</taxon>
        <taxon>Streptophyta</taxon>
        <taxon>Embryophyta</taxon>
        <taxon>Tracheophyta</taxon>
        <taxon>Spermatophyta</taxon>
        <taxon>Magnoliopsida</taxon>
        <taxon>eudicotyledons</taxon>
        <taxon>Gunneridae</taxon>
        <taxon>Pentapetalae</taxon>
        <taxon>rosids</taxon>
        <taxon>malvids</taxon>
        <taxon>Malvales</taxon>
        <taxon>Malvaceae</taxon>
        <taxon>Malvoideae</taxon>
        <taxon>Gossypium</taxon>
    </lineage>
</organism>
<dbReference type="Proteomes" id="UP000239757">
    <property type="component" value="Unassembled WGS sequence"/>
</dbReference>
<evidence type="ECO:0000313" key="3">
    <source>
        <dbReference type="Proteomes" id="UP000239757"/>
    </source>
</evidence>
<evidence type="ECO:0000256" key="1">
    <source>
        <dbReference type="SAM" id="SignalP"/>
    </source>
</evidence>
<name>A0A2P5X1V1_GOSBA</name>
<evidence type="ECO:0000313" key="2">
    <source>
        <dbReference type="EMBL" id="PPR97295.1"/>
    </source>
</evidence>
<gene>
    <name evidence="2" type="ORF">GOBAR_AA23373</name>
</gene>
<reference evidence="2 3" key="1">
    <citation type="submission" date="2015-01" db="EMBL/GenBank/DDBJ databases">
        <title>Genome of allotetraploid Gossypium barbadense reveals genomic plasticity and fiber elongation in cotton evolution.</title>
        <authorList>
            <person name="Chen X."/>
            <person name="Liu X."/>
            <person name="Zhao B."/>
            <person name="Zheng H."/>
            <person name="Hu Y."/>
            <person name="Lu G."/>
            <person name="Yang C."/>
            <person name="Chen J."/>
            <person name="Shan C."/>
            <person name="Zhang L."/>
            <person name="Zhou Y."/>
            <person name="Wang L."/>
            <person name="Guo W."/>
            <person name="Bai Y."/>
            <person name="Ruan J."/>
            <person name="Shangguan X."/>
            <person name="Mao Y."/>
            <person name="Jiang J."/>
            <person name="Zhu Y."/>
            <person name="Lei J."/>
            <person name="Kang H."/>
            <person name="Chen S."/>
            <person name="He X."/>
            <person name="Wang R."/>
            <person name="Wang Y."/>
            <person name="Chen J."/>
            <person name="Wang L."/>
            <person name="Yu S."/>
            <person name="Wang B."/>
            <person name="Wei J."/>
            <person name="Song S."/>
            <person name="Lu X."/>
            <person name="Gao Z."/>
            <person name="Gu W."/>
            <person name="Deng X."/>
            <person name="Ma D."/>
            <person name="Wang S."/>
            <person name="Liang W."/>
            <person name="Fang L."/>
            <person name="Cai C."/>
            <person name="Zhu X."/>
            <person name="Zhou B."/>
            <person name="Zhang Y."/>
            <person name="Chen Z."/>
            <person name="Xu S."/>
            <person name="Zhu R."/>
            <person name="Wang S."/>
            <person name="Zhang T."/>
            <person name="Zhao G."/>
        </authorList>
    </citation>
    <scope>NUCLEOTIDE SEQUENCE [LARGE SCALE GENOMIC DNA]</scope>
    <source>
        <strain evidence="3">cv. Xinhai21</strain>
        <tissue evidence="2">Leaf</tissue>
    </source>
</reference>
<feature type="chain" id="PRO_5015197082" evidence="1">
    <location>
        <begin position="18"/>
        <end position="85"/>
    </location>
</feature>
<dbReference type="AlphaFoldDB" id="A0A2P5X1V1"/>
<proteinExistence type="predicted"/>
<accession>A0A2P5X1V1</accession>
<keyword evidence="1" id="KW-0732">Signal</keyword>
<protein>
    <submittedName>
        <fullName evidence="2">Uncharacterized protein</fullName>
    </submittedName>
</protein>
<feature type="signal peptide" evidence="1">
    <location>
        <begin position="1"/>
        <end position="17"/>
    </location>
</feature>